<dbReference type="PANTHER" id="PTHR10151:SF120">
    <property type="entry name" value="BIS(5'-ADENOSYL)-TRIPHOSPHATASE"/>
    <property type="match status" value="1"/>
</dbReference>
<evidence type="ECO:0000313" key="1">
    <source>
        <dbReference type="EMBL" id="HJB07651.1"/>
    </source>
</evidence>
<dbReference type="CDD" id="cd16018">
    <property type="entry name" value="Enpp"/>
    <property type="match status" value="1"/>
</dbReference>
<comment type="caution">
    <text evidence="1">The sequence shown here is derived from an EMBL/GenBank/DDBJ whole genome shotgun (WGS) entry which is preliminary data.</text>
</comment>
<protein>
    <submittedName>
        <fullName evidence="1">Ectonucleotide pyrophosphatase/phosphodiesterase</fullName>
    </submittedName>
</protein>
<gene>
    <name evidence="1" type="ORF">H9716_07250</name>
</gene>
<organism evidence="1 2">
    <name type="scientific">Candidatus Enterocloster faecavium</name>
    <dbReference type="NCBI Taxonomy" id="2838560"/>
    <lineage>
        <taxon>Bacteria</taxon>
        <taxon>Bacillati</taxon>
        <taxon>Bacillota</taxon>
        <taxon>Clostridia</taxon>
        <taxon>Lachnospirales</taxon>
        <taxon>Lachnospiraceae</taxon>
        <taxon>Enterocloster</taxon>
    </lineage>
</organism>
<dbReference type="AlphaFoldDB" id="A0A9D2L856"/>
<evidence type="ECO:0000313" key="2">
    <source>
        <dbReference type="Proteomes" id="UP000886804"/>
    </source>
</evidence>
<dbReference type="PANTHER" id="PTHR10151">
    <property type="entry name" value="ECTONUCLEOTIDE PYROPHOSPHATASE/PHOSPHODIESTERASE"/>
    <property type="match status" value="1"/>
</dbReference>
<dbReference type="GO" id="GO:0016787">
    <property type="term" value="F:hydrolase activity"/>
    <property type="evidence" value="ECO:0007669"/>
    <property type="project" value="UniProtKB-ARBA"/>
</dbReference>
<sequence length="427" mass="48853">MKKRLFVISVDSLFFEDLDWLRECPNFYRLYEQGAVVQKMKSTYPAMTYVAHSTMMTGCHEEKHGIYHNERVEPQMHHPRWHWHRSQLKTKTIFDAAKEAGYTTACVNWPVTGGDPSIDYLVPEIWADTAQEDVRPRFLSACSKPVVPLFDRYRHILNWDCIPELDDFGVACLKEILREYQPEVTFLHLSYLDRARHDHGTYSEEARHALKECDRKVGELFEILKSQGIFEKTDFFVMGDHGHLPVKRVVQLNTVLARKGLLDLDAEGHILDYRCYIHAAGLSAHVVLKDPEDVRTRRTVEELLKIWQEDEKYGCQQVFTKEQLKELHLVGPFEYAIESRPGTSFGGRCTGEMVCDAQDPAQKLSVSAHGHLPDRGPQPIFFGAGPDIRSGVTVERGDLIDEAPTYGAVLGVSLPWAQGRAMKELLK</sequence>
<accession>A0A9D2L856</accession>
<proteinExistence type="predicted"/>
<dbReference type="InterPro" id="IPR017850">
    <property type="entry name" value="Alkaline_phosphatase_core_sf"/>
</dbReference>
<dbReference type="SUPFAM" id="SSF53649">
    <property type="entry name" value="Alkaline phosphatase-like"/>
    <property type="match status" value="1"/>
</dbReference>
<reference evidence="1" key="2">
    <citation type="submission" date="2021-04" db="EMBL/GenBank/DDBJ databases">
        <authorList>
            <person name="Gilroy R."/>
        </authorList>
    </citation>
    <scope>NUCLEOTIDE SEQUENCE</scope>
    <source>
        <strain evidence="1">CHK188-4685</strain>
    </source>
</reference>
<dbReference type="Proteomes" id="UP000886804">
    <property type="component" value="Unassembled WGS sequence"/>
</dbReference>
<reference evidence="1" key="1">
    <citation type="journal article" date="2021" name="PeerJ">
        <title>Extensive microbial diversity within the chicken gut microbiome revealed by metagenomics and culture.</title>
        <authorList>
            <person name="Gilroy R."/>
            <person name="Ravi A."/>
            <person name="Getino M."/>
            <person name="Pursley I."/>
            <person name="Horton D.L."/>
            <person name="Alikhan N.F."/>
            <person name="Baker D."/>
            <person name="Gharbi K."/>
            <person name="Hall N."/>
            <person name="Watson M."/>
            <person name="Adriaenssens E.M."/>
            <person name="Foster-Nyarko E."/>
            <person name="Jarju S."/>
            <person name="Secka A."/>
            <person name="Antonio M."/>
            <person name="Oren A."/>
            <person name="Chaudhuri R.R."/>
            <person name="La Ragione R."/>
            <person name="Hildebrand F."/>
            <person name="Pallen M.J."/>
        </authorList>
    </citation>
    <scope>NUCLEOTIDE SEQUENCE</scope>
    <source>
        <strain evidence="1">CHK188-4685</strain>
    </source>
</reference>
<dbReference type="InterPro" id="IPR002591">
    <property type="entry name" value="Phosphodiest/P_Trfase"/>
</dbReference>
<name>A0A9D2L856_9FIRM</name>
<dbReference type="EMBL" id="DWYS01000088">
    <property type="protein sequence ID" value="HJB07651.1"/>
    <property type="molecule type" value="Genomic_DNA"/>
</dbReference>
<dbReference type="Gene3D" id="3.40.720.10">
    <property type="entry name" value="Alkaline Phosphatase, subunit A"/>
    <property type="match status" value="1"/>
</dbReference>
<dbReference type="Pfam" id="PF01663">
    <property type="entry name" value="Phosphodiest"/>
    <property type="match status" value="1"/>
</dbReference>